<dbReference type="InterPro" id="IPR038723">
    <property type="entry name" value="ArnR1-like_HTH"/>
</dbReference>
<dbReference type="EMBL" id="DSJT01000034">
    <property type="protein sequence ID" value="HEF87849.1"/>
    <property type="molecule type" value="Genomic_DNA"/>
</dbReference>
<comment type="caution">
    <text evidence="2">The sequence shown here is derived from an EMBL/GenBank/DDBJ whole genome shotgun (WGS) entry which is preliminary data.</text>
</comment>
<name>A0A7C2BLD2_9CREN</name>
<accession>A0A7C2BLD2</accession>
<dbReference type="InterPro" id="IPR036390">
    <property type="entry name" value="WH_DNA-bd_sf"/>
</dbReference>
<protein>
    <recommendedName>
        <fullName evidence="1">ArnR1-like winged helix-turn-helix domain-containing protein</fullName>
    </recommendedName>
</protein>
<dbReference type="InterPro" id="IPR036388">
    <property type="entry name" value="WH-like_DNA-bd_sf"/>
</dbReference>
<dbReference type="AlphaFoldDB" id="A0A7C2BLD2"/>
<sequence length="106" mass="12664">MFKTGRQEWRFLTTSRKNRCIHDIVYEILTVLHRNGEMRKTALCLSANLPMDRCTSVLKLLESYGLICETPDKRVKLYRICERGYMYLGLYVKLRETLPYLKQGRR</sequence>
<dbReference type="SUPFAM" id="SSF46785">
    <property type="entry name" value="Winged helix' DNA-binding domain"/>
    <property type="match status" value="1"/>
</dbReference>
<dbReference type="Gene3D" id="1.10.10.10">
    <property type="entry name" value="Winged helix-like DNA-binding domain superfamily/Winged helix DNA-binding domain"/>
    <property type="match status" value="1"/>
</dbReference>
<gene>
    <name evidence="2" type="ORF">ENP55_06195</name>
</gene>
<proteinExistence type="predicted"/>
<evidence type="ECO:0000313" key="2">
    <source>
        <dbReference type="EMBL" id="HEF87849.1"/>
    </source>
</evidence>
<reference evidence="2" key="1">
    <citation type="journal article" date="2020" name="mSystems">
        <title>Genome- and Community-Level Interaction Insights into Carbon Utilization and Element Cycling Functions of Hydrothermarchaeota in Hydrothermal Sediment.</title>
        <authorList>
            <person name="Zhou Z."/>
            <person name="Liu Y."/>
            <person name="Xu W."/>
            <person name="Pan J."/>
            <person name="Luo Z.H."/>
            <person name="Li M."/>
        </authorList>
    </citation>
    <scope>NUCLEOTIDE SEQUENCE [LARGE SCALE GENOMIC DNA]</scope>
    <source>
        <strain evidence="2">SpSt-23</strain>
    </source>
</reference>
<organism evidence="2">
    <name type="scientific">Thermosphaera aggregans</name>
    <dbReference type="NCBI Taxonomy" id="54254"/>
    <lineage>
        <taxon>Archaea</taxon>
        <taxon>Thermoproteota</taxon>
        <taxon>Thermoprotei</taxon>
        <taxon>Desulfurococcales</taxon>
        <taxon>Desulfurococcaceae</taxon>
        <taxon>Thermosphaera</taxon>
    </lineage>
</organism>
<feature type="domain" description="ArnR1-like winged helix-turn-helix" evidence="1">
    <location>
        <begin position="22"/>
        <end position="97"/>
    </location>
</feature>
<dbReference type="Pfam" id="PF14947">
    <property type="entry name" value="HTH_45"/>
    <property type="match status" value="1"/>
</dbReference>
<evidence type="ECO:0000259" key="1">
    <source>
        <dbReference type="Pfam" id="PF14947"/>
    </source>
</evidence>